<organism evidence="9 10">
    <name type="scientific">Lactobacillus porci</name>
    <dbReference type="NCBI Taxonomy" id="2012477"/>
    <lineage>
        <taxon>Bacteria</taxon>
        <taxon>Bacillati</taxon>
        <taxon>Bacillota</taxon>
        <taxon>Bacilli</taxon>
        <taxon>Lactobacillales</taxon>
        <taxon>Lactobacillaceae</taxon>
        <taxon>Lactobacillus</taxon>
    </lineage>
</organism>
<dbReference type="InterPro" id="IPR050487">
    <property type="entry name" value="FtsQ_DivIB"/>
</dbReference>
<dbReference type="Gene3D" id="3.40.50.10960">
    <property type="match status" value="1"/>
</dbReference>
<comment type="function">
    <text evidence="6">Cell division protein that may be involved in stabilizing or promoting the assembly of the division complex.</text>
</comment>
<accession>A0A6A8MDC7</accession>
<comment type="similarity">
    <text evidence="6">Belongs to the FtsQ/DivIB family. DivIB subfamily.</text>
</comment>
<evidence type="ECO:0000259" key="8">
    <source>
        <dbReference type="Pfam" id="PF08478"/>
    </source>
</evidence>
<feature type="transmembrane region" description="Helical" evidence="6">
    <location>
        <begin position="48"/>
        <end position="70"/>
    </location>
</feature>
<dbReference type="Pfam" id="PF08478">
    <property type="entry name" value="POTRA_1"/>
    <property type="match status" value="1"/>
</dbReference>
<dbReference type="PANTHER" id="PTHR37820">
    <property type="entry name" value="CELL DIVISION PROTEIN DIVIB"/>
    <property type="match status" value="1"/>
</dbReference>
<feature type="compositionally biased region" description="Basic and acidic residues" evidence="7">
    <location>
        <begin position="15"/>
        <end position="32"/>
    </location>
</feature>
<dbReference type="GO" id="GO:0005886">
    <property type="term" value="C:plasma membrane"/>
    <property type="evidence" value="ECO:0007669"/>
    <property type="project" value="UniProtKB-SubCell"/>
</dbReference>
<dbReference type="HAMAP" id="MF_00912">
    <property type="entry name" value="DivIB"/>
    <property type="match status" value="1"/>
</dbReference>
<evidence type="ECO:0000256" key="7">
    <source>
        <dbReference type="SAM" id="MobiDB-lite"/>
    </source>
</evidence>
<keyword evidence="6" id="KW-0472">Membrane</keyword>
<dbReference type="RefSeq" id="WP_154546980.1">
    <property type="nucleotide sequence ID" value="NZ_VUMX01000002.1"/>
</dbReference>
<protein>
    <recommendedName>
        <fullName evidence="6">Cell division protein DivIB</fullName>
    </recommendedName>
</protein>
<evidence type="ECO:0000256" key="6">
    <source>
        <dbReference type="HAMAP-Rule" id="MF_00912"/>
    </source>
</evidence>
<evidence type="ECO:0000256" key="3">
    <source>
        <dbReference type="ARBA" id="ARBA00022692"/>
    </source>
</evidence>
<keyword evidence="4 6" id="KW-1133">Transmembrane helix</keyword>
<evidence type="ECO:0000313" key="10">
    <source>
        <dbReference type="Proteomes" id="UP000438120"/>
    </source>
</evidence>
<keyword evidence="10" id="KW-1185">Reference proteome</keyword>
<sequence>MARITKKDPKDELAKFLRHDEERNQQKEDRRKVSSQLPSLQRERRRSLLTRLGSIIVVCLLIICALAYYVSPYADVSTVRIYGAGDLDAKSLVRASEITASDKVLDSLRSNQKISRKLSKTFPEVGSVKLTLSGLNTLNFKVKERRVIGYVKAGSVYRKILSNGGLGTKTLSWNEVDHDKPLFIGYSKTVSLKTNLKIFNSFPDYFKDQVKMLSGNTRRKTQMIMVMKDGNVIIGNTATIRSKVKYYNAIKQDLTEKSVIDMEVGAFTRPLTAEEKKAYGIS</sequence>
<comment type="subcellular location">
    <subcellularLocation>
        <location evidence="6">Cell membrane</location>
        <topology evidence="6">Single-pass type II membrane protein</topology>
    </subcellularLocation>
    <text evidence="6">Localizes to the division septum.</text>
</comment>
<dbReference type="EMBL" id="VUMX01000002">
    <property type="protein sequence ID" value="MST86320.1"/>
    <property type="molecule type" value="Genomic_DNA"/>
</dbReference>
<dbReference type="GO" id="GO:0043093">
    <property type="term" value="P:FtsZ-dependent cytokinesis"/>
    <property type="evidence" value="ECO:0007669"/>
    <property type="project" value="UniProtKB-UniRule"/>
</dbReference>
<dbReference type="GO" id="GO:0032153">
    <property type="term" value="C:cell division site"/>
    <property type="evidence" value="ECO:0007669"/>
    <property type="project" value="UniProtKB-UniRule"/>
</dbReference>
<reference evidence="9 10" key="1">
    <citation type="submission" date="2019-08" db="EMBL/GenBank/DDBJ databases">
        <title>In-depth cultivation of the pig gut microbiome towards novel bacterial diversity and tailored functional studies.</title>
        <authorList>
            <person name="Wylensek D."/>
            <person name="Hitch T.C.A."/>
            <person name="Clavel T."/>
        </authorList>
    </citation>
    <scope>NUCLEOTIDE SEQUENCE [LARGE SCALE GENOMIC DNA]</scope>
    <source>
        <strain evidence="9 10">Bifido-178-WT-2B</strain>
    </source>
</reference>
<evidence type="ECO:0000256" key="2">
    <source>
        <dbReference type="ARBA" id="ARBA00022618"/>
    </source>
</evidence>
<evidence type="ECO:0000256" key="5">
    <source>
        <dbReference type="ARBA" id="ARBA00023306"/>
    </source>
</evidence>
<keyword evidence="2 6" id="KW-0132">Cell division</keyword>
<dbReference type="InterPro" id="IPR013685">
    <property type="entry name" value="POTRA_FtsQ_type"/>
</dbReference>
<dbReference type="InterPro" id="IPR026580">
    <property type="entry name" value="DivIB"/>
</dbReference>
<keyword evidence="1 6" id="KW-1003">Cell membrane</keyword>
<keyword evidence="3 6" id="KW-0812">Transmembrane</keyword>
<evidence type="ECO:0000313" key="9">
    <source>
        <dbReference type="EMBL" id="MST86320.1"/>
    </source>
</evidence>
<comment type="caution">
    <text evidence="9">The sequence shown here is derived from an EMBL/GenBank/DDBJ whole genome shotgun (WGS) entry which is preliminary data.</text>
</comment>
<dbReference type="AlphaFoldDB" id="A0A6A8MDC7"/>
<proteinExistence type="inferred from homology"/>
<keyword evidence="5 6" id="KW-0131">Cell cycle</keyword>
<feature type="domain" description="POTRA" evidence="8">
    <location>
        <begin position="76"/>
        <end position="145"/>
    </location>
</feature>
<dbReference type="PANTHER" id="PTHR37820:SF1">
    <property type="entry name" value="CELL DIVISION PROTEIN FTSQ"/>
    <property type="match status" value="1"/>
</dbReference>
<evidence type="ECO:0000256" key="1">
    <source>
        <dbReference type="ARBA" id="ARBA00022475"/>
    </source>
</evidence>
<dbReference type="OrthoDB" id="1819027at2"/>
<feature type="region of interest" description="Disordered" evidence="7">
    <location>
        <begin position="15"/>
        <end position="38"/>
    </location>
</feature>
<dbReference type="Proteomes" id="UP000438120">
    <property type="component" value="Unassembled WGS sequence"/>
</dbReference>
<evidence type="ECO:0000256" key="4">
    <source>
        <dbReference type="ARBA" id="ARBA00022989"/>
    </source>
</evidence>
<gene>
    <name evidence="6" type="primary">divIB</name>
    <name evidence="9" type="ORF">FYJ62_01310</name>
</gene>
<name>A0A6A8MDC7_9LACO</name>